<evidence type="ECO:0000313" key="3">
    <source>
        <dbReference type="Proteomes" id="UP000064967"/>
    </source>
</evidence>
<name>A0A0K1QCN9_9BACT</name>
<proteinExistence type="predicted"/>
<accession>A0A0K1QCN9</accession>
<evidence type="ECO:0000313" key="2">
    <source>
        <dbReference type="EMBL" id="AKV03427.1"/>
    </source>
</evidence>
<gene>
    <name evidence="2" type="ORF">AKJ09_10090</name>
</gene>
<dbReference type="AlphaFoldDB" id="A0A0K1QCN9"/>
<dbReference type="Proteomes" id="UP000064967">
    <property type="component" value="Chromosome"/>
</dbReference>
<feature type="region of interest" description="Disordered" evidence="1">
    <location>
        <begin position="21"/>
        <end position="112"/>
    </location>
</feature>
<protein>
    <submittedName>
        <fullName evidence="2">Uncharacterized protein</fullName>
    </submittedName>
</protein>
<sequence length="254" mass="25689">MTALSLGIHISVAALLLGSRHPTQEASGDPAPRLAGDTFELPAPDLRSEPLANASPSPATNAGAPSSPDEADDGALRAAPPVRAPAAAKSSHPSRPSGGHAESPNAGESSAATNTGTLYGAVGDRSATDLAAAFARSFTQTASADRAWERAPLGSAGSATVVLAIDDEGHITDVRVEGAPSPALTSSIQRTMALIKGRTFVAHDKVTRIRLAATITNGAEANDGLSGDRFGLSVHGGKAAFVLPIGRRIQLDVK</sequence>
<dbReference type="EMBL" id="CP012333">
    <property type="protein sequence ID" value="AKV03427.1"/>
    <property type="molecule type" value="Genomic_DNA"/>
</dbReference>
<dbReference type="PATRIC" id="fig|1391654.3.peg.10227"/>
<dbReference type="KEGG" id="llu:AKJ09_10090"/>
<feature type="compositionally biased region" description="Low complexity" evidence="1">
    <location>
        <begin position="76"/>
        <end position="88"/>
    </location>
</feature>
<keyword evidence="3" id="KW-1185">Reference proteome</keyword>
<reference evidence="2 3" key="1">
    <citation type="submission" date="2015-08" db="EMBL/GenBank/DDBJ databases">
        <authorList>
            <person name="Babu N.S."/>
            <person name="Beckwith C.J."/>
            <person name="Beseler K.G."/>
            <person name="Brison A."/>
            <person name="Carone J.V."/>
            <person name="Caskin T.P."/>
            <person name="Diamond M."/>
            <person name="Durham M.E."/>
            <person name="Foxe J.M."/>
            <person name="Go M."/>
            <person name="Henderson B.A."/>
            <person name="Jones I.B."/>
            <person name="McGettigan J.A."/>
            <person name="Micheletti S.J."/>
            <person name="Nasrallah M.E."/>
            <person name="Ortiz D."/>
            <person name="Piller C.R."/>
            <person name="Privatt S.R."/>
            <person name="Schneider S.L."/>
            <person name="Sharp S."/>
            <person name="Smith T.C."/>
            <person name="Stanton J.D."/>
            <person name="Ullery H.E."/>
            <person name="Wilson R.J."/>
            <person name="Serrano M.G."/>
            <person name="Buck G."/>
            <person name="Lee V."/>
            <person name="Wang Y."/>
            <person name="Carvalho R."/>
            <person name="Voegtly L."/>
            <person name="Shi R."/>
            <person name="Duckworth R."/>
            <person name="Johnson A."/>
            <person name="Loviza R."/>
            <person name="Walstead R."/>
            <person name="Shah Z."/>
            <person name="Kiflezghi M."/>
            <person name="Wade K."/>
            <person name="Ball S.L."/>
            <person name="Bradley K.W."/>
            <person name="Asai D.J."/>
            <person name="Bowman C.A."/>
            <person name="Russell D.A."/>
            <person name="Pope W.H."/>
            <person name="Jacobs-Sera D."/>
            <person name="Hendrix R.W."/>
            <person name="Hatfull G.F."/>
        </authorList>
    </citation>
    <scope>NUCLEOTIDE SEQUENCE [LARGE SCALE GENOMIC DNA]</scope>
    <source>
        <strain evidence="2 3">DSM 27648</strain>
    </source>
</reference>
<organism evidence="2 3">
    <name type="scientific">Labilithrix luteola</name>
    <dbReference type="NCBI Taxonomy" id="1391654"/>
    <lineage>
        <taxon>Bacteria</taxon>
        <taxon>Pseudomonadati</taxon>
        <taxon>Myxococcota</taxon>
        <taxon>Polyangia</taxon>
        <taxon>Polyangiales</taxon>
        <taxon>Labilitrichaceae</taxon>
        <taxon>Labilithrix</taxon>
    </lineage>
</organism>
<feature type="compositionally biased region" description="Polar residues" evidence="1">
    <location>
        <begin position="54"/>
        <end position="64"/>
    </location>
</feature>
<evidence type="ECO:0000256" key="1">
    <source>
        <dbReference type="SAM" id="MobiDB-lite"/>
    </source>
</evidence>